<dbReference type="AlphaFoldDB" id="A0A6P8YGS5"/>
<dbReference type="RefSeq" id="XP_034235751.1">
    <property type="nucleotide sequence ID" value="XM_034379860.1"/>
</dbReference>
<evidence type="ECO:0000256" key="3">
    <source>
        <dbReference type="ARBA" id="ARBA00022801"/>
    </source>
</evidence>
<dbReference type="InterPro" id="IPR034720">
    <property type="entry name" value="Viral_alk_exo"/>
</dbReference>
<dbReference type="GeneID" id="117642052"/>
<evidence type="ECO:0000256" key="4">
    <source>
        <dbReference type="ARBA" id="ARBA00022839"/>
    </source>
</evidence>
<dbReference type="GO" id="GO:0004519">
    <property type="term" value="F:endonuclease activity"/>
    <property type="evidence" value="ECO:0007669"/>
    <property type="project" value="UniProtKB-KW"/>
</dbReference>
<dbReference type="Gene3D" id="3.90.320.10">
    <property type="match status" value="1"/>
</dbReference>
<keyword evidence="2" id="KW-0255">Endonuclease</keyword>
<dbReference type="Pfam" id="PF01771">
    <property type="entry name" value="Viral_alk_exo"/>
    <property type="match status" value="1"/>
</dbReference>
<dbReference type="InterPro" id="IPR011604">
    <property type="entry name" value="PDDEXK-like_dom_sf"/>
</dbReference>
<keyword evidence="3" id="KW-0378">Hydrolase</keyword>
<evidence type="ECO:0000256" key="5">
    <source>
        <dbReference type="SAM" id="MobiDB-lite"/>
    </source>
</evidence>
<proteinExistence type="predicted"/>
<evidence type="ECO:0000256" key="1">
    <source>
        <dbReference type="ARBA" id="ARBA00022722"/>
    </source>
</evidence>
<dbReference type="GO" id="GO:0004527">
    <property type="term" value="F:exonuclease activity"/>
    <property type="evidence" value="ECO:0007669"/>
    <property type="project" value="UniProtKB-KW"/>
</dbReference>
<feature type="region of interest" description="Disordered" evidence="5">
    <location>
        <begin position="79"/>
        <end position="98"/>
    </location>
</feature>
<accession>A0A6P8YGS5</accession>
<feature type="region of interest" description="Disordered" evidence="5">
    <location>
        <begin position="16"/>
        <end position="45"/>
    </location>
</feature>
<feature type="compositionally biased region" description="Basic and acidic residues" evidence="5">
    <location>
        <begin position="81"/>
        <end position="98"/>
    </location>
</feature>
<reference evidence="7" key="1">
    <citation type="submission" date="2025-08" db="UniProtKB">
        <authorList>
            <consortium name="RefSeq"/>
        </authorList>
    </citation>
    <scope>IDENTIFICATION</scope>
    <source>
        <tissue evidence="7">Total insect</tissue>
    </source>
</reference>
<evidence type="ECO:0000313" key="6">
    <source>
        <dbReference type="Proteomes" id="UP000515158"/>
    </source>
</evidence>
<name>A0A6P8YGS5_THRPL</name>
<evidence type="ECO:0000256" key="2">
    <source>
        <dbReference type="ARBA" id="ARBA00022759"/>
    </source>
</evidence>
<dbReference type="Proteomes" id="UP000515158">
    <property type="component" value="Unplaced"/>
</dbReference>
<dbReference type="InParanoid" id="A0A6P8YGS5"/>
<evidence type="ECO:0000313" key="7">
    <source>
        <dbReference type="RefSeq" id="XP_034235751.1"/>
    </source>
</evidence>
<keyword evidence="6" id="KW-1185">Reference proteome</keyword>
<dbReference type="KEGG" id="tpal:117642052"/>
<protein>
    <submittedName>
        <fullName evidence="7">Uncharacterized protein LOC117642052</fullName>
    </submittedName>
</protein>
<keyword evidence="4" id="KW-0269">Exonuclease</keyword>
<dbReference type="OrthoDB" id="421276at2759"/>
<gene>
    <name evidence="7" type="primary">LOC117642052</name>
</gene>
<sequence length="176" mass="19857">MLGEWWQRHAARKRLRYAEKQANGEPTKNKRRGAKPDPFYAGKDADKTAEEVLAADPDISGKAFDDAMAAEWQKTVEISDTAEKRAAKEETRGQSDSGEWHRLRRLVIPSTRFYNVATRKDTMPCHALVLAFVYAANTNLGEMDGPVKYGNDNEAVAVQKYVDEVESKLPADEQRQ</sequence>
<organism evidence="7">
    <name type="scientific">Thrips palmi</name>
    <name type="common">Melon thrips</name>
    <dbReference type="NCBI Taxonomy" id="161013"/>
    <lineage>
        <taxon>Eukaryota</taxon>
        <taxon>Metazoa</taxon>
        <taxon>Ecdysozoa</taxon>
        <taxon>Arthropoda</taxon>
        <taxon>Hexapoda</taxon>
        <taxon>Insecta</taxon>
        <taxon>Pterygota</taxon>
        <taxon>Neoptera</taxon>
        <taxon>Paraneoptera</taxon>
        <taxon>Thysanoptera</taxon>
        <taxon>Terebrantia</taxon>
        <taxon>Thripoidea</taxon>
        <taxon>Thripidae</taxon>
        <taxon>Thrips</taxon>
    </lineage>
</organism>
<keyword evidence="1" id="KW-0540">Nuclease</keyword>